<keyword evidence="4" id="KW-0804">Transcription</keyword>
<comment type="similarity">
    <text evidence="1">Belongs to the LysR transcriptional regulatory family.</text>
</comment>
<dbReference type="InterPro" id="IPR005119">
    <property type="entry name" value="LysR_subst-bd"/>
</dbReference>
<dbReference type="InterPro" id="IPR036388">
    <property type="entry name" value="WH-like_DNA-bd_sf"/>
</dbReference>
<name>A0A498R6X3_9FIRM</name>
<evidence type="ECO:0000313" key="7">
    <source>
        <dbReference type="Proteomes" id="UP000277811"/>
    </source>
</evidence>
<keyword evidence="3" id="KW-0238">DNA-binding</keyword>
<accession>A0A498R6X3</accession>
<gene>
    <name evidence="6" type="ORF">LUCI_2488</name>
</gene>
<dbReference type="PANTHER" id="PTHR30126:SF100">
    <property type="entry name" value="LYSR-FAMILY TRANSCRIPTIONAL REGULATOR"/>
    <property type="match status" value="1"/>
</dbReference>
<evidence type="ECO:0000256" key="1">
    <source>
        <dbReference type="ARBA" id="ARBA00009437"/>
    </source>
</evidence>
<dbReference type="GO" id="GO:0003700">
    <property type="term" value="F:DNA-binding transcription factor activity"/>
    <property type="evidence" value="ECO:0007669"/>
    <property type="project" value="InterPro"/>
</dbReference>
<dbReference type="SUPFAM" id="SSF53850">
    <property type="entry name" value="Periplasmic binding protein-like II"/>
    <property type="match status" value="1"/>
</dbReference>
<sequence>MEIKQLITFLSITQAGSFVQAGALLGYSQPTISSHIKALEEELHVKLFDRLGHKVCLSHEGKLLFPYAQRIVTTAKEATDILQGNGEFGGKIVIGANESLGYVHLPAILNHFKVHYPHITTRIKFDSVANILEMLKNNAVDIAFLLSGRITVPELISHILGSEEIVVVAAPNHPFTHFEEIDITHFHHEDLVVTEPGCTYRAMIDAILAQNQVRPKNLTEINNIQAIKQLVMNGYGVTILPKATVAEEIQKNLLLEIPWRGPKFEIYTQIVYHKDKWLSPAIRAFIEQNTAKNIC</sequence>
<feature type="domain" description="HTH lysR-type" evidence="5">
    <location>
        <begin position="1"/>
        <end position="58"/>
    </location>
</feature>
<keyword evidence="2" id="KW-0805">Transcription regulation</keyword>
<dbReference type="PROSITE" id="PS50931">
    <property type="entry name" value="HTH_LYSR"/>
    <property type="match status" value="1"/>
</dbReference>
<dbReference type="OrthoDB" id="1684752at2"/>
<dbReference type="SUPFAM" id="SSF46785">
    <property type="entry name" value="Winged helix' DNA-binding domain"/>
    <property type="match status" value="1"/>
</dbReference>
<dbReference type="InterPro" id="IPR000847">
    <property type="entry name" value="LysR_HTH_N"/>
</dbReference>
<dbReference type="PRINTS" id="PR00039">
    <property type="entry name" value="HTHLYSR"/>
</dbReference>
<dbReference type="Gene3D" id="1.10.10.10">
    <property type="entry name" value="Winged helix-like DNA-binding domain superfamily/Winged helix DNA-binding domain"/>
    <property type="match status" value="1"/>
</dbReference>
<proteinExistence type="inferred from homology"/>
<evidence type="ECO:0000256" key="3">
    <source>
        <dbReference type="ARBA" id="ARBA00023125"/>
    </source>
</evidence>
<dbReference type="Proteomes" id="UP000277811">
    <property type="component" value="Unassembled WGS sequence"/>
</dbReference>
<dbReference type="CDD" id="cd05466">
    <property type="entry name" value="PBP2_LTTR_substrate"/>
    <property type="match status" value="1"/>
</dbReference>
<protein>
    <submittedName>
        <fullName evidence="6">Transcription regulator hth lysr</fullName>
    </submittedName>
</protein>
<evidence type="ECO:0000256" key="2">
    <source>
        <dbReference type="ARBA" id="ARBA00023015"/>
    </source>
</evidence>
<dbReference type="Pfam" id="PF00126">
    <property type="entry name" value="HTH_1"/>
    <property type="match status" value="1"/>
</dbReference>
<dbReference type="GO" id="GO:0000976">
    <property type="term" value="F:transcription cis-regulatory region binding"/>
    <property type="evidence" value="ECO:0007669"/>
    <property type="project" value="TreeGrafter"/>
</dbReference>
<dbReference type="EMBL" id="UPPP01000072">
    <property type="protein sequence ID" value="VBB07244.1"/>
    <property type="molecule type" value="Genomic_DNA"/>
</dbReference>
<evidence type="ECO:0000259" key="5">
    <source>
        <dbReference type="PROSITE" id="PS50931"/>
    </source>
</evidence>
<evidence type="ECO:0000313" key="6">
    <source>
        <dbReference type="EMBL" id="VBB07244.1"/>
    </source>
</evidence>
<dbReference type="AlphaFoldDB" id="A0A498R6X3"/>
<dbReference type="Gene3D" id="3.40.190.290">
    <property type="match status" value="1"/>
</dbReference>
<reference evidence="6 7" key="1">
    <citation type="submission" date="2018-06" db="EMBL/GenBank/DDBJ databases">
        <authorList>
            <person name="Strepis N."/>
        </authorList>
    </citation>
    <scope>NUCLEOTIDE SEQUENCE [LARGE SCALE GENOMIC DNA]</scope>
    <source>
        <strain evidence="6">LUCI</strain>
    </source>
</reference>
<organism evidence="6 7">
    <name type="scientific">Lucifera butyrica</name>
    <dbReference type="NCBI Taxonomy" id="1351585"/>
    <lineage>
        <taxon>Bacteria</taxon>
        <taxon>Bacillati</taxon>
        <taxon>Bacillota</taxon>
        <taxon>Negativicutes</taxon>
        <taxon>Veillonellales</taxon>
        <taxon>Veillonellaceae</taxon>
        <taxon>Lucifera</taxon>
    </lineage>
</organism>
<dbReference type="FunFam" id="1.10.10.10:FF:000001">
    <property type="entry name" value="LysR family transcriptional regulator"/>
    <property type="match status" value="1"/>
</dbReference>
<keyword evidence="7" id="KW-1185">Reference proteome</keyword>
<dbReference type="RefSeq" id="WP_122628180.1">
    <property type="nucleotide sequence ID" value="NZ_UPPP01000072.1"/>
</dbReference>
<dbReference type="InterPro" id="IPR036390">
    <property type="entry name" value="WH_DNA-bd_sf"/>
</dbReference>
<evidence type="ECO:0000256" key="4">
    <source>
        <dbReference type="ARBA" id="ARBA00023163"/>
    </source>
</evidence>
<dbReference type="PANTHER" id="PTHR30126">
    <property type="entry name" value="HTH-TYPE TRANSCRIPTIONAL REGULATOR"/>
    <property type="match status" value="1"/>
</dbReference>
<dbReference type="Pfam" id="PF03466">
    <property type="entry name" value="LysR_substrate"/>
    <property type="match status" value="1"/>
</dbReference>